<keyword evidence="4" id="KW-1185">Reference proteome</keyword>
<dbReference type="Proteomes" id="UP000220914">
    <property type="component" value="Unassembled WGS sequence"/>
</dbReference>
<sequence length="377" mass="41378">MTLGPRSHHSGGAGGRLVPFEALTREEIDAWHALRASNAALDSPYFHPEFAAAVHACGQPVSVVVLRDHTSGAITALLPGHREGARLRPVGWPGADFQGPVMALGTALSPMDFLVDGVRELAFDHLLPAAPGFEPWIIASQPSPYLDTTGGLDGYLERVSRTGKDNMGQARRRAAKAGRMYGPVRFEADVVDHDALARVIALKRAQYAATGSRDYFSDRNRIELVHRLLHTRDPLFAGILSTVHAGERLIAAHFGIRSAGVLHWWFPVYDPEYAQLSPGWILLRELVAATPDLGIRRIDLGRGDDEYKRRAKTGETQVSRAFVTRSGTRQRFRRAHHSMVIAAKASPLAPGLRVVVHRMRGARRSILTTSNQKKGQT</sequence>
<evidence type="ECO:0000259" key="1">
    <source>
        <dbReference type="Pfam" id="PF13480"/>
    </source>
</evidence>
<dbReference type="Gene3D" id="3.40.630.30">
    <property type="match status" value="1"/>
</dbReference>
<dbReference type="Proteomes" id="UP000465302">
    <property type="component" value="Unassembled WGS sequence"/>
</dbReference>
<dbReference type="EMBL" id="BLKS01000001">
    <property type="protein sequence ID" value="GFG54426.1"/>
    <property type="molecule type" value="Genomic_DNA"/>
</dbReference>
<dbReference type="InterPro" id="IPR016181">
    <property type="entry name" value="Acyl_CoA_acyltransferase"/>
</dbReference>
<dbReference type="InterPro" id="IPR038740">
    <property type="entry name" value="BioF2-like_GNAT_dom"/>
</dbReference>
<evidence type="ECO:0000313" key="3">
    <source>
        <dbReference type="EMBL" id="PEG43171.1"/>
    </source>
</evidence>
<dbReference type="Pfam" id="PF13480">
    <property type="entry name" value="Acetyltransf_6"/>
    <property type="match status" value="1"/>
</dbReference>
<dbReference type="OrthoDB" id="4700839at2"/>
<evidence type="ECO:0000313" key="4">
    <source>
        <dbReference type="Proteomes" id="UP000220914"/>
    </source>
</evidence>
<protein>
    <submittedName>
        <fullName evidence="3">Cellulose biosynthesis protein CelD</fullName>
    </submittedName>
</protein>
<feature type="domain" description="BioF2-like acetyltransferase" evidence="1">
    <location>
        <begin position="169"/>
        <end position="309"/>
    </location>
</feature>
<dbReference type="SUPFAM" id="SSF55729">
    <property type="entry name" value="Acyl-CoA N-acyltransferases (Nat)"/>
    <property type="match status" value="1"/>
</dbReference>
<proteinExistence type="predicted"/>
<dbReference type="EMBL" id="PDCP01000001">
    <property type="protein sequence ID" value="PEG43171.1"/>
    <property type="molecule type" value="Genomic_DNA"/>
</dbReference>
<evidence type="ECO:0000313" key="2">
    <source>
        <dbReference type="EMBL" id="GFG54426.1"/>
    </source>
</evidence>
<name>A0A2A7NIC4_MYCAG</name>
<comment type="caution">
    <text evidence="3">The sequence shown here is derived from an EMBL/GenBank/DDBJ whole genome shotgun (WGS) entry which is preliminary data.</text>
</comment>
<gene>
    <name evidence="3" type="ORF">CQY20_00875</name>
    <name evidence="2" type="ORF">MAGR_58670</name>
</gene>
<accession>A0A2A7NIC4</accession>
<evidence type="ECO:0000313" key="5">
    <source>
        <dbReference type="Proteomes" id="UP000465302"/>
    </source>
</evidence>
<reference evidence="2 5" key="2">
    <citation type="journal article" date="2019" name="Emerg. Microbes Infect.">
        <title>Comprehensive subspecies identification of 175 nontuberculous mycobacteria species based on 7547 genomic profiles.</title>
        <authorList>
            <person name="Matsumoto Y."/>
            <person name="Kinjo T."/>
            <person name="Motooka D."/>
            <person name="Nabeya D."/>
            <person name="Jung N."/>
            <person name="Uechi K."/>
            <person name="Horii T."/>
            <person name="Iida T."/>
            <person name="Fujita J."/>
            <person name="Nakamura S."/>
        </authorList>
    </citation>
    <scope>NUCLEOTIDE SEQUENCE [LARGE SCALE GENOMIC DNA]</scope>
    <source>
        <strain evidence="2 5">JCM 6377</strain>
    </source>
</reference>
<dbReference type="AlphaFoldDB" id="A0A2A7NIC4"/>
<organism evidence="3 4">
    <name type="scientific">Mycolicibacterium agri</name>
    <name type="common">Mycobacterium agri</name>
    <dbReference type="NCBI Taxonomy" id="36811"/>
    <lineage>
        <taxon>Bacteria</taxon>
        <taxon>Bacillati</taxon>
        <taxon>Actinomycetota</taxon>
        <taxon>Actinomycetes</taxon>
        <taxon>Mycobacteriales</taxon>
        <taxon>Mycobacteriaceae</taxon>
        <taxon>Mycolicibacterium</taxon>
    </lineage>
</organism>
<reference evidence="2" key="3">
    <citation type="submission" date="2020-02" db="EMBL/GenBank/DDBJ databases">
        <authorList>
            <person name="Matsumoto Y."/>
            <person name="Motooka D."/>
            <person name="Nakamura S."/>
        </authorList>
    </citation>
    <scope>NUCLEOTIDE SEQUENCE</scope>
    <source>
        <strain evidence="2">JCM 6377</strain>
    </source>
</reference>
<reference evidence="3 4" key="1">
    <citation type="submission" date="2017-10" db="EMBL/GenBank/DDBJ databases">
        <title>The new phylogeny of genus Mycobacterium.</title>
        <authorList>
            <person name="Tortoli E."/>
            <person name="Trovato A."/>
            <person name="Cirillo D.M."/>
        </authorList>
    </citation>
    <scope>NUCLEOTIDE SEQUENCE [LARGE SCALE GENOMIC DNA]</scope>
    <source>
        <strain evidence="3 4">CCUG37673</strain>
    </source>
</reference>